<dbReference type="Proteomes" id="UP001319827">
    <property type="component" value="Chromosome"/>
</dbReference>
<feature type="transmembrane region" description="Helical" evidence="6">
    <location>
        <begin position="20"/>
        <end position="46"/>
    </location>
</feature>
<evidence type="ECO:0000256" key="5">
    <source>
        <dbReference type="ARBA" id="ARBA00023136"/>
    </source>
</evidence>
<feature type="transmembrane region" description="Helical" evidence="6">
    <location>
        <begin position="214"/>
        <end position="234"/>
    </location>
</feature>
<dbReference type="PANTHER" id="PTHR32234">
    <property type="entry name" value="THIOL:DISULFIDE INTERCHANGE PROTEIN DSBD"/>
    <property type="match status" value="1"/>
</dbReference>
<accession>A0ABM8HS43</accession>
<keyword evidence="5 6" id="KW-0472">Membrane</keyword>
<feature type="domain" description="Cytochrome C biogenesis protein transmembrane" evidence="7">
    <location>
        <begin position="19"/>
        <end position="227"/>
    </location>
</feature>
<feature type="transmembrane region" description="Helical" evidence="6">
    <location>
        <begin position="170"/>
        <end position="202"/>
    </location>
</feature>
<feature type="transmembrane region" description="Helical" evidence="6">
    <location>
        <begin position="58"/>
        <end position="84"/>
    </location>
</feature>
<evidence type="ECO:0000256" key="2">
    <source>
        <dbReference type="ARBA" id="ARBA00022692"/>
    </source>
</evidence>
<keyword evidence="3" id="KW-0201">Cytochrome c-type biogenesis</keyword>
<evidence type="ECO:0000256" key="3">
    <source>
        <dbReference type="ARBA" id="ARBA00022748"/>
    </source>
</evidence>
<dbReference type="EMBL" id="AP024355">
    <property type="protein sequence ID" value="BCR04719.1"/>
    <property type="molecule type" value="Genomic_DNA"/>
</dbReference>
<feature type="transmembrane region" description="Helical" evidence="6">
    <location>
        <begin position="96"/>
        <end position="117"/>
    </location>
</feature>
<gene>
    <name evidence="8" type="ORF">DESUT3_17880</name>
</gene>
<evidence type="ECO:0000256" key="4">
    <source>
        <dbReference type="ARBA" id="ARBA00022989"/>
    </source>
</evidence>
<reference evidence="8 9" key="2">
    <citation type="journal article" date="2021" name="Int. J. Syst. Evol. Microbiol.">
        <title>Isolation and Polyphasic Characterization of Desulfuromonas versatilis sp. Nov., an Electrogenic Bacteria Capable of Versatile Metabolism Isolated from a Graphene Oxide-Reducing Enrichment Culture.</title>
        <authorList>
            <person name="Xie L."/>
            <person name="Yoshida N."/>
            <person name="Ishii S."/>
            <person name="Meng L."/>
        </authorList>
    </citation>
    <scope>NUCLEOTIDE SEQUENCE [LARGE SCALE GENOMIC DNA]</scope>
    <source>
        <strain evidence="8 9">NIT-T3</strain>
    </source>
</reference>
<protein>
    <recommendedName>
        <fullName evidence="7">Cytochrome C biogenesis protein transmembrane domain-containing protein</fullName>
    </recommendedName>
</protein>
<evidence type="ECO:0000313" key="9">
    <source>
        <dbReference type="Proteomes" id="UP001319827"/>
    </source>
</evidence>
<keyword evidence="2 6" id="KW-0812">Transmembrane</keyword>
<dbReference type="InterPro" id="IPR003834">
    <property type="entry name" value="Cyt_c_assmbl_TM_dom"/>
</dbReference>
<name>A0ABM8HS43_9BACT</name>
<sequence>MTDLSGNLGAYLDAAPPMALAAAFVGGVLASLSPCLYPMIPIVSGYVGARALDKRKRLLAFSLSLSYVLGMALVYALLGMIAALSGSFFGQISSSAWAQVVVANLLILFALNILEVLPMPTLPQVKWTGSGRGGMVGAFLVGAASGLVTSPCTSPVLFGLLTYVATTGSLFYGATLLFSFSLGMGMLLVVVGTFAGLLAALPRPGRWMLAVKKMLGLLLIVLAEYFLLRAGQAWF</sequence>
<dbReference type="Pfam" id="PF02683">
    <property type="entry name" value="DsbD_TM"/>
    <property type="match status" value="1"/>
</dbReference>
<dbReference type="RefSeq" id="WP_221252172.1">
    <property type="nucleotide sequence ID" value="NZ_AP024355.1"/>
</dbReference>
<organism evidence="8 9">
    <name type="scientific">Desulfuromonas versatilis</name>
    <dbReference type="NCBI Taxonomy" id="2802975"/>
    <lineage>
        <taxon>Bacteria</taxon>
        <taxon>Pseudomonadati</taxon>
        <taxon>Thermodesulfobacteriota</taxon>
        <taxon>Desulfuromonadia</taxon>
        <taxon>Desulfuromonadales</taxon>
        <taxon>Desulfuromonadaceae</taxon>
        <taxon>Desulfuromonas</taxon>
    </lineage>
</organism>
<keyword evidence="4 6" id="KW-1133">Transmembrane helix</keyword>
<evidence type="ECO:0000259" key="7">
    <source>
        <dbReference type="Pfam" id="PF02683"/>
    </source>
</evidence>
<evidence type="ECO:0000256" key="1">
    <source>
        <dbReference type="ARBA" id="ARBA00004141"/>
    </source>
</evidence>
<dbReference type="PANTHER" id="PTHR32234:SF0">
    <property type="entry name" value="THIOL:DISULFIDE INTERCHANGE PROTEIN DSBD"/>
    <property type="match status" value="1"/>
</dbReference>
<evidence type="ECO:0000256" key="6">
    <source>
        <dbReference type="SAM" id="Phobius"/>
    </source>
</evidence>
<feature type="transmembrane region" description="Helical" evidence="6">
    <location>
        <begin position="138"/>
        <end position="164"/>
    </location>
</feature>
<keyword evidence="9" id="KW-1185">Reference proteome</keyword>
<comment type="subcellular location">
    <subcellularLocation>
        <location evidence="1">Membrane</location>
        <topology evidence="1">Multi-pass membrane protein</topology>
    </subcellularLocation>
</comment>
<reference evidence="8 9" key="1">
    <citation type="journal article" date="2016" name="C (Basel)">
        <title>Selective Growth of and Electricity Production by Marine Exoelectrogenic Bacteria in Self-Aggregated Hydrogel of Microbially Reduced Graphene Oxide.</title>
        <authorList>
            <person name="Yoshida N."/>
            <person name="Goto Y."/>
            <person name="Miyata Y."/>
        </authorList>
    </citation>
    <scope>NUCLEOTIDE SEQUENCE [LARGE SCALE GENOMIC DNA]</scope>
    <source>
        <strain evidence="8 9">NIT-T3</strain>
    </source>
</reference>
<evidence type="ECO:0000313" key="8">
    <source>
        <dbReference type="EMBL" id="BCR04719.1"/>
    </source>
</evidence>
<proteinExistence type="predicted"/>